<evidence type="ECO:0000256" key="3">
    <source>
        <dbReference type="ARBA" id="ARBA00023002"/>
    </source>
</evidence>
<dbReference type="Proteomes" id="UP000238375">
    <property type="component" value="Unassembled WGS sequence"/>
</dbReference>
<dbReference type="Pfam" id="PF00107">
    <property type="entry name" value="ADH_zinc_N"/>
    <property type="match status" value="1"/>
</dbReference>
<organism evidence="6 7">
    <name type="scientific">Spirosoma oryzae</name>
    <dbReference type="NCBI Taxonomy" id="1469603"/>
    <lineage>
        <taxon>Bacteria</taxon>
        <taxon>Pseudomonadati</taxon>
        <taxon>Bacteroidota</taxon>
        <taxon>Cytophagia</taxon>
        <taxon>Cytophagales</taxon>
        <taxon>Cytophagaceae</taxon>
        <taxon>Spirosoma</taxon>
    </lineage>
</organism>
<dbReference type="PANTHER" id="PTHR43401:SF2">
    <property type="entry name" value="L-THREONINE 3-DEHYDROGENASE"/>
    <property type="match status" value="1"/>
</dbReference>
<keyword evidence="3" id="KW-0560">Oxidoreductase</keyword>
<evidence type="ECO:0000256" key="4">
    <source>
        <dbReference type="RuleBase" id="RU361277"/>
    </source>
</evidence>
<keyword evidence="1 4" id="KW-0479">Metal-binding</keyword>
<dbReference type="RefSeq" id="WP_106139312.1">
    <property type="nucleotide sequence ID" value="NZ_PVTE01000016.1"/>
</dbReference>
<dbReference type="SUPFAM" id="SSF51735">
    <property type="entry name" value="NAD(P)-binding Rossmann-fold domains"/>
    <property type="match status" value="1"/>
</dbReference>
<dbReference type="GO" id="GO:0016616">
    <property type="term" value="F:oxidoreductase activity, acting on the CH-OH group of donors, NAD or NADP as acceptor"/>
    <property type="evidence" value="ECO:0007669"/>
    <property type="project" value="UniProtKB-ARBA"/>
</dbReference>
<dbReference type="InterPro" id="IPR013154">
    <property type="entry name" value="ADH-like_N"/>
</dbReference>
<comment type="similarity">
    <text evidence="4">Belongs to the zinc-containing alcohol dehydrogenase family.</text>
</comment>
<dbReference type="InterPro" id="IPR013149">
    <property type="entry name" value="ADH-like_C"/>
</dbReference>
<dbReference type="OrthoDB" id="9787435at2"/>
<evidence type="ECO:0000259" key="5">
    <source>
        <dbReference type="SMART" id="SM00829"/>
    </source>
</evidence>
<dbReference type="InterPro" id="IPR002328">
    <property type="entry name" value="ADH_Zn_CS"/>
</dbReference>
<name>A0A2T0SMT9_9BACT</name>
<evidence type="ECO:0000256" key="1">
    <source>
        <dbReference type="ARBA" id="ARBA00022723"/>
    </source>
</evidence>
<dbReference type="SMART" id="SM00829">
    <property type="entry name" value="PKS_ER"/>
    <property type="match status" value="1"/>
</dbReference>
<reference evidence="6 7" key="1">
    <citation type="submission" date="2018-03" db="EMBL/GenBank/DDBJ databases">
        <title>Genomic Encyclopedia of Archaeal and Bacterial Type Strains, Phase II (KMG-II): from individual species to whole genera.</title>
        <authorList>
            <person name="Goeker M."/>
        </authorList>
    </citation>
    <scope>NUCLEOTIDE SEQUENCE [LARGE SCALE GENOMIC DNA]</scope>
    <source>
        <strain evidence="6 7">DSM 28354</strain>
    </source>
</reference>
<dbReference type="InterPro" id="IPR020843">
    <property type="entry name" value="ER"/>
</dbReference>
<keyword evidence="2 4" id="KW-0862">Zinc</keyword>
<dbReference type="InterPro" id="IPR011032">
    <property type="entry name" value="GroES-like_sf"/>
</dbReference>
<evidence type="ECO:0000313" key="7">
    <source>
        <dbReference type="Proteomes" id="UP000238375"/>
    </source>
</evidence>
<dbReference type="EMBL" id="PVTE01000016">
    <property type="protein sequence ID" value="PRY34706.1"/>
    <property type="molecule type" value="Genomic_DNA"/>
</dbReference>
<dbReference type="AlphaFoldDB" id="A0A2T0SMT9"/>
<dbReference type="PROSITE" id="PS00059">
    <property type="entry name" value="ADH_ZINC"/>
    <property type="match status" value="1"/>
</dbReference>
<dbReference type="Pfam" id="PF08240">
    <property type="entry name" value="ADH_N"/>
    <property type="match status" value="1"/>
</dbReference>
<evidence type="ECO:0000313" key="6">
    <source>
        <dbReference type="EMBL" id="PRY34706.1"/>
    </source>
</evidence>
<dbReference type="Gene3D" id="3.40.50.720">
    <property type="entry name" value="NAD(P)-binding Rossmann-like Domain"/>
    <property type="match status" value="1"/>
</dbReference>
<comment type="cofactor">
    <cofactor evidence="4">
        <name>Zn(2+)</name>
        <dbReference type="ChEBI" id="CHEBI:29105"/>
    </cofactor>
</comment>
<dbReference type="InterPro" id="IPR036291">
    <property type="entry name" value="NAD(P)-bd_dom_sf"/>
</dbReference>
<proteinExistence type="inferred from homology"/>
<protein>
    <submittedName>
        <fullName evidence="6">L-iditol 2-dehydrogenase/L-gulonate 5-dehydrogenase</fullName>
    </submittedName>
</protein>
<dbReference type="PANTHER" id="PTHR43401">
    <property type="entry name" value="L-THREONINE 3-DEHYDROGENASE"/>
    <property type="match status" value="1"/>
</dbReference>
<dbReference type="GO" id="GO:0008270">
    <property type="term" value="F:zinc ion binding"/>
    <property type="evidence" value="ECO:0007669"/>
    <property type="project" value="InterPro"/>
</dbReference>
<dbReference type="Gene3D" id="3.90.180.10">
    <property type="entry name" value="Medium-chain alcohol dehydrogenases, catalytic domain"/>
    <property type="match status" value="1"/>
</dbReference>
<gene>
    <name evidence="6" type="ORF">CLV58_116100</name>
</gene>
<comment type="caution">
    <text evidence="6">The sequence shown here is derived from an EMBL/GenBank/DDBJ whole genome shotgun (WGS) entry which is preliminary data.</text>
</comment>
<dbReference type="SUPFAM" id="SSF50129">
    <property type="entry name" value="GroES-like"/>
    <property type="match status" value="1"/>
</dbReference>
<evidence type="ECO:0000256" key="2">
    <source>
        <dbReference type="ARBA" id="ARBA00022833"/>
    </source>
</evidence>
<sequence>MNAVFLEKPRQLVARDIPMPEPMPGEIRVRLLNVGICGSDVHLFLGHRPLSRPTVIGHEGYGVVDKLGEGVADRSLGERVVIEPNIPCGQCRFCRCGRGNICPNKRVIGLTENGCFAEYICVPAAFSWPVPDDVSAQDAVCVEPMAVSVHALSASSARPGDTIAIVGLGAIGLLLNHLALRLGYRVLVSELNEAKRQKAVDEGAIAAQGDAPTLNAIWEAHEVVAVFECAGSAGTASLVTAAAPRGSEIVLVGLSEQAATFTPLRIAREGITLLPSLIYQHPTDFRRTIDLIQRRVIRPSTIISGYYPLGQLQEAFDTAASGTESKLIIEFSG</sequence>
<dbReference type="InterPro" id="IPR050129">
    <property type="entry name" value="Zn_alcohol_dh"/>
</dbReference>
<accession>A0A2T0SMT9</accession>
<keyword evidence="7" id="KW-1185">Reference proteome</keyword>
<feature type="domain" description="Enoyl reductase (ER)" evidence="5">
    <location>
        <begin position="7"/>
        <end position="329"/>
    </location>
</feature>